<evidence type="ECO:0000313" key="3">
    <source>
        <dbReference type="EMBL" id="XDQ41099.1"/>
    </source>
</evidence>
<reference evidence="3" key="1">
    <citation type="submission" date="2024-07" db="EMBL/GenBank/DDBJ databases">
        <authorList>
            <person name="Yu S.T."/>
        </authorList>
    </citation>
    <scope>NUCLEOTIDE SEQUENCE</scope>
    <source>
        <strain evidence="3">R39</strain>
    </source>
</reference>
<dbReference type="Gene3D" id="3.40.50.850">
    <property type="entry name" value="Isochorismatase-like"/>
    <property type="match status" value="1"/>
</dbReference>
<feature type="domain" description="Isochorismatase-like" evidence="2">
    <location>
        <begin position="10"/>
        <end position="179"/>
    </location>
</feature>
<keyword evidence="1 3" id="KW-0378">Hydrolase</keyword>
<evidence type="ECO:0000259" key="2">
    <source>
        <dbReference type="Pfam" id="PF00857"/>
    </source>
</evidence>
<dbReference type="GO" id="GO:0016787">
    <property type="term" value="F:hydrolase activity"/>
    <property type="evidence" value="ECO:0007669"/>
    <property type="project" value="UniProtKB-KW"/>
</dbReference>
<organism evidence="3">
    <name type="scientific">Streptomyces sp. R39</name>
    <dbReference type="NCBI Taxonomy" id="3238631"/>
    <lineage>
        <taxon>Bacteria</taxon>
        <taxon>Bacillati</taxon>
        <taxon>Actinomycetota</taxon>
        <taxon>Actinomycetes</taxon>
        <taxon>Kitasatosporales</taxon>
        <taxon>Streptomycetaceae</taxon>
        <taxon>Streptomyces</taxon>
    </lineage>
</organism>
<dbReference type="InterPro" id="IPR000868">
    <property type="entry name" value="Isochorismatase-like_dom"/>
</dbReference>
<dbReference type="PANTHER" id="PTHR43540:SF6">
    <property type="entry name" value="ISOCHORISMATASE-LIKE DOMAIN-CONTAINING PROTEIN"/>
    <property type="match status" value="1"/>
</dbReference>
<accession>A0AB39QF50</accession>
<dbReference type="AlphaFoldDB" id="A0AB39QF50"/>
<evidence type="ECO:0000256" key="1">
    <source>
        <dbReference type="ARBA" id="ARBA00022801"/>
    </source>
</evidence>
<dbReference type="InterPro" id="IPR036380">
    <property type="entry name" value="Isochorismatase-like_sf"/>
</dbReference>
<protein>
    <submittedName>
        <fullName evidence="3">Cysteine hydrolase family protein</fullName>
    </submittedName>
</protein>
<dbReference type="PANTHER" id="PTHR43540">
    <property type="entry name" value="PEROXYUREIDOACRYLATE/UREIDOACRYLATE AMIDOHYDROLASE-RELATED"/>
    <property type="match status" value="1"/>
</dbReference>
<dbReference type="CDD" id="cd00431">
    <property type="entry name" value="cysteine_hydrolases"/>
    <property type="match status" value="1"/>
</dbReference>
<dbReference type="RefSeq" id="WP_369220824.1">
    <property type="nucleotide sequence ID" value="NZ_CP163441.1"/>
</dbReference>
<dbReference type="EMBL" id="CP163441">
    <property type="protein sequence ID" value="XDQ41099.1"/>
    <property type="molecule type" value="Genomic_DNA"/>
</dbReference>
<dbReference type="InterPro" id="IPR050272">
    <property type="entry name" value="Isochorismatase-like_hydrls"/>
</dbReference>
<dbReference type="SUPFAM" id="SSF52499">
    <property type="entry name" value="Isochorismatase-like hydrolases"/>
    <property type="match status" value="1"/>
</dbReference>
<name>A0AB39QF50_9ACTN</name>
<dbReference type="Pfam" id="PF00857">
    <property type="entry name" value="Isochorismatase"/>
    <property type="match status" value="1"/>
</dbReference>
<proteinExistence type="predicted"/>
<sequence>MPEPRKTGGSALVVIDMINTYDHEDAELLLPAAARTVPVLADLIGRARRAGVPVICANDNFGLWRSHHGELVESALSGPHADLVEPIRPDDDSLFVVKARHSIFYDTPLSYLLWQLGVGTVVLTGQVTEQCVLYSALDAHIRHLEVTVPRDAVASIHPHLAAAALEMTERNMGARIVRARDLDFRGTRWPVPDEAAHQVGGRT</sequence>
<gene>
    <name evidence="3" type="ORF">AB5J52_01790</name>
</gene>